<feature type="non-terminal residue" evidence="1">
    <location>
        <position position="1"/>
    </location>
</feature>
<reference evidence="1" key="1">
    <citation type="submission" date="2021-06" db="EMBL/GenBank/DDBJ databases">
        <authorList>
            <person name="Kallberg Y."/>
            <person name="Tangrot J."/>
            <person name="Rosling A."/>
        </authorList>
    </citation>
    <scope>NUCLEOTIDE SEQUENCE</scope>
    <source>
        <strain evidence="1">IL203A</strain>
    </source>
</reference>
<protein>
    <submittedName>
        <fullName evidence="1">4963_t:CDS:1</fullName>
    </submittedName>
</protein>
<comment type="caution">
    <text evidence="1">The sequence shown here is derived from an EMBL/GenBank/DDBJ whole genome shotgun (WGS) entry which is preliminary data.</text>
</comment>
<name>A0ACA9PHI1_9GLOM</name>
<evidence type="ECO:0000313" key="2">
    <source>
        <dbReference type="Proteomes" id="UP000789702"/>
    </source>
</evidence>
<keyword evidence="2" id="KW-1185">Reference proteome</keyword>
<evidence type="ECO:0000313" key="1">
    <source>
        <dbReference type="EMBL" id="CAG8706857.1"/>
    </source>
</evidence>
<organism evidence="1 2">
    <name type="scientific">Dentiscutata heterogama</name>
    <dbReference type="NCBI Taxonomy" id="1316150"/>
    <lineage>
        <taxon>Eukaryota</taxon>
        <taxon>Fungi</taxon>
        <taxon>Fungi incertae sedis</taxon>
        <taxon>Mucoromycota</taxon>
        <taxon>Glomeromycotina</taxon>
        <taxon>Glomeromycetes</taxon>
        <taxon>Diversisporales</taxon>
        <taxon>Gigasporaceae</taxon>
        <taxon>Dentiscutata</taxon>
    </lineage>
</organism>
<proteinExistence type="predicted"/>
<gene>
    <name evidence="1" type="ORF">DHETER_LOCUS12041</name>
</gene>
<sequence>SFEVLSPVNSFTGNKPDTSSAPFGKDDSKQDITLNNQNDDQYFHYVLPELAHLKDSSQYSSLDIFSHCLNTSTSSDHLIDSYNQTNQSNISNVRVSLISTTNMSNCAAGNDEGRINVMQVNSEPTDIDFHKKLKCLNWC</sequence>
<dbReference type="Proteomes" id="UP000789702">
    <property type="component" value="Unassembled WGS sequence"/>
</dbReference>
<dbReference type="EMBL" id="CAJVPU010028365">
    <property type="protein sequence ID" value="CAG8706857.1"/>
    <property type="molecule type" value="Genomic_DNA"/>
</dbReference>
<accession>A0ACA9PHI1</accession>